<comment type="similarity">
    <text evidence="1 4">Belongs to the UDP-glycosyltransferase family.</text>
</comment>
<reference evidence="6" key="1">
    <citation type="journal article" date="2025" name="Foods">
        <title>Unveiling the Microbial Signatures of Arabica Coffee Cherries: Insights into Ripeness Specific Diversity, Functional Traits, and Implications for Quality and Safety.</title>
        <authorList>
            <consortium name="RefSeq"/>
            <person name="Tenea G.N."/>
            <person name="Cifuentes V."/>
            <person name="Reyes P."/>
            <person name="Cevallos-Vallejos M."/>
        </authorList>
    </citation>
    <scope>NUCLEOTIDE SEQUENCE [LARGE SCALE GENOMIC DNA]</scope>
</reference>
<evidence type="ECO:0000313" key="7">
    <source>
        <dbReference type="RefSeq" id="XP_027076813.1"/>
    </source>
</evidence>
<dbReference type="GO" id="GO:0080043">
    <property type="term" value="F:quercetin 3-O-glucosyltransferase activity"/>
    <property type="evidence" value="ECO:0007669"/>
    <property type="project" value="TreeGrafter"/>
</dbReference>
<dbReference type="PANTHER" id="PTHR11926:SF774">
    <property type="entry name" value="UDP-GLYCOSYLTRANSFERASE 85A1-RELATED"/>
    <property type="match status" value="1"/>
</dbReference>
<dbReference type="CDD" id="cd03784">
    <property type="entry name" value="GT1_Gtf-like"/>
    <property type="match status" value="1"/>
</dbReference>
<dbReference type="Gene3D" id="3.40.50.2000">
    <property type="entry name" value="Glycogen Phosphorylase B"/>
    <property type="match status" value="2"/>
</dbReference>
<evidence type="ECO:0000256" key="4">
    <source>
        <dbReference type="RuleBase" id="RU003718"/>
    </source>
</evidence>
<name>A0A6P6TED9_COFAR</name>
<keyword evidence="6" id="KW-1185">Reference proteome</keyword>
<evidence type="ECO:0000313" key="6">
    <source>
        <dbReference type="Proteomes" id="UP001652660"/>
    </source>
</evidence>
<dbReference type="Pfam" id="PF00201">
    <property type="entry name" value="UDPGT"/>
    <property type="match status" value="1"/>
</dbReference>
<dbReference type="PANTHER" id="PTHR11926">
    <property type="entry name" value="GLUCOSYL/GLUCURONOSYL TRANSFERASES"/>
    <property type="match status" value="1"/>
</dbReference>
<accession>A0A6P6TED9</accession>
<dbReference type="AlphaFoldDB" id="A0A6P6TED9"/>
<evidence type="ECO:0000256" key="3">
    <source>
        <dbReference type="ARBA" id="ARBA00022679"/>
    </source>
</evidence>
<reference evidence="7" key="2">
    <citation type="submission" date="2025-08" db="UniProtKB">
        <authorList>
            <consortium name="RefSeq"/>
        </authorList>
    </citation>
    <scope>IDENTIFICATION</scope>
    <source>
        <tissue evidence="7">Leaves</tissue>
    </source>
</reference>
<keyword evidence="2 4" id="KW-0328">Glycosyltransferase</keyword>
<proteinExistence type="inferred from homology"/>
<sequence>MRFMQDFIWDLSPQREQLAMENPMKKPHAICIPYPVQSHISAMLKLAKLLHQKGFHITFVHTEYNYNRILKARGPKSLIGTADFNFETIPDGLPPAENDDVTQDVFQLCLSTSKTCYVPFCNLLKKLNNRASMDDQFPPVSCVISDGFMSFTLEAAEELGIPNLLFWPFSALTVMCLLHFPHLRERGFTPLKDDSYFTNGYMENTIDWIPGIDIIRLRDIPTVIWATDPKDEFLEWVVKIMPRTYKSSGIILNTFDTLEYDVLKQLSNMIDHVYSLGPIHLLLKDIQKSDHSAESIQSNLWKEDENCIEWLNSKKQGSVAYINFGSITVMTEDQLGEFAWGLANSMQNFLWIIRPDLVTGEQIVLPPEFAVATKDKGMLATWCNQELVLNHPSIGVFLTHCGWNSVLESLCAGVPMICWPFFADQLTNRLCCCTHWGVAVEIDSNVDRLEVEKVVRDLMEGKKGKELQQKVWEWKNKAEEAIRPSIGSSYLNLDKMIENVLQSPNTTSFG</sequence>
<dbReference type="FunFam" id="3.40.50.2000:FF:000027">
    <property type="entry name" value="Glycosyltransferase"/>
    <property type="match status" value="1"/>
</dbReference>
<keyword evidence="3 4" id="KW-0808">Transferase</keyword>
<dbReference type="EC" id="2.4.1.-" evidence="5"/>
<dbReference type="OrthoDB" id="1676282at2759"/>
<dbReference type="SUPFAM" id="SSF53756">
    <property type="entry name" value="UDP-Glycosyltransferase/glycogen phosphorylase"/>
    <property type="match status" value="1"/>
</dbReference>
<dbReference type="InterPro" id="IPR035595">
    <property type="entry name" value="UDP_glycos_trans_CS"/>
</dbReference>
<evidence type="ECO:0000256" key="5">
    <source>
        <dbReference type="RuleBase" id="RU362057"/>
    </source>
</evidence>
<dbReference type="RefSeq" id="XP_027076813.1">
    <property type="nucleotide sequence ID" value="XM_027221012.2"/>
</dbReference>
<evidence type="ECO:0000256" key="1">
    <source>
        <dbReference type="ARBA" id="ARBA00009995"/>
    </source>
</evidence>
<dbReference type="Proteomes" id="UP001652660">
    <property type="component" value="Chromosome 7e"/>
</dbReference>
<protein>
    <recommendedName>
        <fullName evidence="5">Glycosyltransferase</fullName>
        <ecNumber evidence="5">2.4.1.-</ecNumber>
    </recommendedName>
</protein>
<dbReference type="InterPro" id="IPR002213">
    <property type="entry name" value="UDP_glucos_trans"/>
</dbReference>
<dbReference type="GO" id="GO:0080044">
    <property type="term" value="F:quercetin 7-O-glucosyltransferase activity"/>
    <property type="evidence" value="ECO:0007669"/>
    <property type="project" value="TreeGrafter"/>
</dbReference>
<dbReference type="FunFam" id="3.40.50.2000:FF:000065">
    <property type="entry name" value="Glycosyltransferase"/>
    <property type="match status" value="1"/>
</dbReference>
<evidence type="ECO:0000256" key="2">
    <source>
        <dbReference type="ARBA" id="ARBA00022676"/>
    </source>
</evidence>
<organism evidence="6 7">
    <name type="scientific">Coffea arabica</name>
    <name type="common">Arabian coffee</name>
    <dbReference type="NCBI Taxonomy" id="13443"/>
    <lineage>
        <taxon>Eukaryota</taxon>
        <taxon>Viridiplantae</taxon>
        <taxon>Streptophyta</taxon>
        <taxon>Embryophyta</taxon>
        <taxon>Tracheophyta</taxon>
        <taxon>Spermatophyta</taxon>
        <taxon>Magnoliopsida</taxon>
        <taxon>eudicotyledons</taxon>
        <taxon>Gunneridae</taxon>
        <taxon>Pentapetalae</taxon>
        <taxon>asterids</taxon>
        <taxon>lamiids</taxon>
        <taxon>Gentianales</taxon>
        <taxon>Rubiaceae</taxon>
        <taxon>Ixoroideae</taxon>
        <taxon>Gardenieae complex</taxon>
        <taxon>Bertiereae - Coffeeae clade</taxon>
        <taxon>Coffeeae</taxon>
        <taxon>Coffea</taxon>
    </lineage>
</organism>
<gene>
    <name evidence="7" type="primary">LOC113700537</name>
</gene>
<dbReference type="GeneID" id="113700537"/>
<dbReference type="PROSITE" id="PS00375">
    <property type="entry name" value="UDPGT"/>
    <property type="match status" value="1"/>
</dbReference>